<feature type="domain" description="Conserved virulence factor B first S1" evidence="2">
    <location>
        <begin position="84"/>
        <end position="130"/>
    </location>
</feature>
<dbReference type="RefSeq" id="WP_172840383.1">
    <property type="nucleotide sequence ID" value="NZ_MPRL01000084.1"/>
</dbReference>
<evidence type="ECO:0000313" key="5">
    <source>
        <dbReference type="Proteomes" id="UP000191110"/>
    </source>
</evidence>
<feature type="domain" description="Conserved virulence factor B-like winged helix" evidence="3">
    <location>
        <begin position="218"/>
        <end position="275"/>
    </location>
</feature>
<protein>
    <submittedName>
        <fullName evidence="4">GntR family transcriptional regulator</fullName>
    </submittedName>
</protein>
<dbReference type="PANTHER" id="PTHR37296:SF1">
    <property type="entry name" value="CONSERVED VIRULENCE FACTOR B"/>
    <property type="match status" value="1"/>
</dbReference>
<dbReference type="InterPro" id="IPR012340">
    <property type="entry name" value="NA-bd_OB-fold"/>
</dbReference>
<proteinExistence type="inferred from homology"/>
<dbReference type="Pfam" id="PF13509">
    <property type="entry name" value="S1_2"/>
    <property type="match status" value="2"/>
</dbReference>
<reference evidence="4 5" key="1">
    <citation type="submission" date="2016-11" db="EMBL/GenBank/DDBJ databases">
        <title>Mixed transmission modes and dynamic genome evolution in an obligate animal-bacterial symbiosis.</title>
        <authorList>
            <person name="Russell S.L."/>
            <person name="Corbett-Detig R.B."/>
            <person name="Cavanaugh C.M."/>
        </authorList>
    </citation>
    <scope>NUCLEOTIDE SEQUENCE [LARGE SCALE GENOMIC DNA]</scope>
    <source>
        <strain evidence="4">Sveles-Q1</strain>
    </source>
</reference>
<sequence>MAEIGKTNRLKVAEKAPYGLYLSAGELGEILLPTRYCPKDAGVGDEVDAFIYYDSDDTLVATTQKPPVEVGGFGLVKCVSIAGPGAFLDWGLQKDLLVPYSEQHRPLEEGRSYVVYAYLDSRSHRIVASTRLDRYLDNTPADYKVGEEVDLLLCEQTDLGFKAIINSAHWGVIFADEIYQKLRYGLRVKGYIKQVRDDGKINLSLQKVGYKRVDDLSERILTMLKAEGGMLAVSDKSPPETINKLFGVSKKAFKMAVGALYRQRKIVLEKGTIRLSDD</sequence>
<dbReference type="Gene3D" id="1.10.10.10">
    <property type="entry name" value="Winged helix-like DNA-binding domain superfamily/Winged helix DNA-binding domain"/>
    <property type="match status" value="1"/>
</dbReference>
<dbReference type="Proteomes" id="UP000191110">
    <property type="component" value="Unassembled WGS sequence"/>
</dbReference>
<dbReference type="InterPro" id="IPR014464">
    <property type="entry name" value="CvfB_fam"/>
</dbReference>
<comment type="caution">
    <text evidence="4">The sequence shown here is derived from an EMBL/GenBank/DDBJ whole genome shotgun (WGS) entry which is preliminary data.</text>
</comment>
<feature type="domain" description="Conserved virulence factor B first S1" evidence="2">
    <location>
        <begin position="4"/>
        <end position="64"/>
    </location>
</feature>
<dbReference type="InterPro" id="IPR039566">
    <property type="entry name" value="CvfB_S1_st"/>
</dbReference>
<dbReference type="Pfam" id="PF17783">
    <property type="entry name" value="WHD_CvfB"/>
    <property type="match status" value="1"/>
</dbReference>
<comment type="similarity">
    <text evidence="1">Belongs to the CvfB family.</text>
</comment>
<dbReference type="Gene3D" id="2.40.50.140">
    <property type="entry name" value="Nucleic acid-binding proteins"/>
    <property type="match status" value="1"/>
</dbReference>
<evidence type="ECO:0000313" key="4">
    <source>
        <dbReference type="EMBL" id="OOZ38536.1"/>
    </source>
</evidence>
<dbReference type="PIRSF" id="PIRSF012524">
    <property type="entry name" value="YitL_S1"/>
    <property type="match status" value="1"/>
</dbReference>
<evidence type="ECO:0000259" key="2">
    <source>
        <dbReference type="Pfam" id="PF13509"/>
    </source>
</evidence>
<evidence type="ECO:0000256" key="1">
    <source>
        <dbReference type="PIRNR" id="PIRNR012524"/>
    </source>
</evidence>
<accession>A0A1T2L0Q3</accession>
<dbReference type="PANTHER" id="PTHR37296">
    <property type="entry name" value="CONSERVED VIRULENCE FACTOR B"/>
    <property type="match status" value="1"/>
</dbReference>
<gene>
    <name evidence="4" type="ORF">BOW53_15235</name>
</gene>
<dbReference type="InterPro" id="IPR036388">
    <property type="entry name" value="WH-like_DNA-bd_sf"/>
</dbReference>
<dbReference type="EMBL" id="MPRL01000084">
    <property type="protein sequence ID" value="OOZ38536.1"/>
    <property type="molecule type" value="Genomic_DNA"/>
</dbReference>
<evidence type="ECO:0000259" key="3">
    <source>
        <dbReference type="Pfam" id="PF17783"/>
    </source>
</evidence>
<keyword evidence="5" id="KW-1185">Reference proteome</keyword>
<organism evidence="4 5">
    <name type="scientific">Solemya pervernicosa gill symbiont</name>
    <dbReference type="NCBI Taxonomy" id="642797"/>
    <lineage>
        <taxon>Bacteria</taxon>
        <taxon>Pseudomonadati</taxon>
        <taxon>Pseudomonadota</taxon>
        <taxon>Gammaproteobacteria</taxon>
        <taxon>sulfur-oxidizing symbionts</taxon>
    </lineage>
</organism>
<dbReference type="InterPro" id="IPR040764">
    <property type="entry name" value="CvfB_WH"/>
</dbReference>
<dbReference type="AlphaFoldDB" id="A0A1T2L0Q3"/>
<name>A0A1T2L0Q3_9GAMM</name>